<comment type="subcellular location">
    <subcellularLocation>
        <location evidence="1">Membrane</location>
        <topology evidence="1">Multi-pass membrane protein</topology>
    </subcellularLocation>
</comment>
<evidence type="ECO:0000256" key="1">
    <source>
        <dbReference type="ARBA" id="ARBA00004141"/>
    </source>
</evidence>
<feature type="transmembrane region" description="Helical" evidence="6">
    <location>
        <begin position="99"/>
        <end position="120"/>
    </location>
</feature>
<keyword evidence="4 6" id="KW-0472">Membrane</keyword>
<dbReference type="GO" id="GO:0005886">
    <property type="term" value="C:plasma membrane"/>
    <property type="evidence" value="ECO:0007669"/>
    <property type="project" value="TreeGrafter"/>
</dbReference>
<sequence>MNTRAMIPPEFHPDIESAFNLDYGIAALPAVAGIVSNVSMADQTLFLSQDNIIARGVIALSVFGTLSLVATFLLIAYMCKGMLHHFYRVGTLAGYSQSASLVLNLLLADFFQGAAFAVSWHWLRIGAVLSPSRTCVFQAVFIQLGDISSGGFSVAIALHTLYCLPVMGRARTLSGRWFVVGIAFTWIVSIILTVIGPVTHEHSFFARAGAWCWISDRYDTSRLTLHYLWVFIFQFGLILVYSIVLIRLFRVSNDRNNFLHTTDLASRIARNMALYPVFYCGLTIPVAVVRMVAMSGSTAPTGLYIFAGCCLTSIGWVDAILYGWTRHLVRFDSRPWRRDTNSASRSKPSSGSGVATLPPTPRTPDVPLIPLSNHSHSSIDGRESSSDVGSSSVNHQAIPTTHNPDSRGVSFVTGSSADLAASPSSHNADFLPPTSSVNHQQMFTTQCHDSRRVSFVTGLSTDLGASSSGHHANALPHNVPARTTVITGGAENHTACDTNSGITQPSQARSTTPRLSRLSDSNSPDMHVYIEKTVEVTIEEA</sequence>
<dbReference type="AlphaFoldDB" id="A0A6G1FVZ3"/>
<dbReference type="SUPFAM" id="SSF81321">
    <property type="entry name" value="Family A G protein-coupled receptor-like"/>
    <property type="match status" value="1"/>
</dbReference>
<feature type="transmembrane region" description="Helical" evidence="6">
    <location>
        <begin position="21"/>
        <end position="40"/>
    </location>
</feature>
<dbReference type="EMBL" id="ML975169">
    <property type="protein sequence ID" value="KAF1809862.1"/>
    <property type="molecule type" value="Genomic_DNA"/>
</dbReference>
<dbReference type="OrthoDB" id="100006at2759"/>
<keyword evidence="2 6" id="KW-0812">Transmembrane</keyword>
<dbReference type="RefSeq" id="XP_033531493.1">
    <property type="nucleotide sequence ID" value="XM_033678234.1"/>
</dbReference>
<dbReference type="Proteomes" id="UP000504638">
    <property type="component" value="Unplaced"/>
</dbReference>
<accession>A0A6G1FVZ3</accession>
<dbReference type="PANTHER" id="PTHR23112:SF37">
    <property type="entry name" value="G PROTEIN-COUPLED RECEPTOR GPR1"/>
    <property type="match status" value="1"/>
</dbReference>
<reference evidence="7 9" key="1">
    <citation type="submission" date="2020-01" db="EMBL/GenBank/DDBJ databases">
        <authorList>
            <consortium name="DOE Joint Genome Institute"/>
            <person name="Haridas S."/>
            <person name="Albert R."/>
            <person name="Binder M."/>
            <person name="Bloem J."/>
            <person name="Labutti K."/>
            <person name="Salamov A."/>
            <person name="Andreopoulos B."/>
            <person name="Baker S.E."/>
            <person name="Barry K."/>
            <person name="Bills G."/>
            <person name="Bluhm B.H."/>
            <person name="Cannon C."/>
            <person name="Castanera R."/>
            <person name="Culley D.E."/>
            <person name="Daum C."/>
            <person name="Ezra D."/>
            <person name="Gonzalez J.B."/>
            <person name="Henrissat B."/>
            <person name="Kuo A."/>
            <person name="Liang C."/>
            <person name="Lipzen A."/>
            <person name="Lutzoni F."/>
            <person name="Magnuson J."/>
            <person name="Mondo S."/>
            <person name="Nolan M."/>
            <person name="Ohm R."/>
            <person name="Pangilinan J."/>
            <person name="Park H.-J."/>
            <person name="Ramirez L."/>
            <person name="Alfaro M."/>
            <person name="Sun H."/>
            <person name="Tritt A."/>
            <person name="Yoshinaga Y."/>
            <person name="Zwiers L.-H."/>
            <person name="Turgeon B.G."/>
            <person name="Goodwin S.B."/>
            <person name="Spatafora J.W."/>
            <person name="Crous P.W."/>
            <person name="Grigoriev I.V."/>
        </authorList>
    </citation>
    <scope>NUCLEOTIDE SEQUENCE</scope>
    <source>
        <strain evidence="7 9">CBS 781.70</strain>
    </source>
</reference>
<dbReference type="GO" id="GO:0004930">
    <property type="term" value="F:G protein-coupled receptor activity"/>
    <property type="evidence" value="ECO:0007669"/>
    <property type="project" value="TreeGrafter"/>
</dbReference>
<feature type="transmembrane region" description="Helical" evidence="6">
    <location>
        <begin position="273"/>
        <end position="292"/>
    </location>
</feature>
<evidence type="ECO:0000256" key="5">
    <source>
        <dbReference type="SAM" id="MobiDB-lite"/>
    </source>
</evidence>
<name>A0A6G1FVZ3_9PEZI</name>
<reference evidence="9" key="2">
    <citation type="submission" date="2020-04" db="EMBL/GenBank/DDBJ databases">
        <authorList>
            <consortium name="NCBI Genome Project"/>
        </authorList>
    </citation>
    <scope>NUCLEOTIDE SEQUENCE</scope>
    <source>
        <strain evidence="9">CBS 781.70</strain>
    </source>
</reference>
<dbReference type="PANTHER" id="PTHR23112">
    <property type="entry name" value="G PROTEIN-COUPLED RECEPTOR 157-RELATED"/>
    <property type="match status" value="1"/>
</dbReference>
<evidence type="ECO:0000313" key="7">
    <source>
        <dbReference type="EMBL" id="KAF1809862.1"/>
    </source>
</evidence>
<organism evidence="7">
    <name type="scientific">Eremomyces bilateralis CBS 781.70</name>
    <dbReference type="NCBI Taxonomy" id="1392243"/>
    <lineage>
        <taxon>Eukaryota</taxon>
        <taxon>Fungi</taxon>
        <taxon>Dikarya</taxon>
        <taxon>Ascomycota</taxon>
        <taxon>Pezizomycotina</taxon>
        <taxon>Dothideomycetes</taxon>
        <taxon>Dothideomycetes incertae sedis</taxon>
        <taxon>Eremomycetales</taxon>
        <taxon>Eremomycetaceae</taxon>
        <taxon>Eremomyces</taxon>
    </lineage>
</organism>
<keyword evidence="3 6" id="KW-1133">Transmembrane helix</keyword>
<evidence type="ECO:0008006" key="10">
    <source>
        <dbReference type="Google" id="ProtNLM"/>
    </source>
</evidence>
<dbReference type="Gene3D" id="1.20.1070.10">
    <property type="entry name" value="Rhodopsin 7-helix transmembrane proteins"/>
    <property type="match status" value="1"/>
</dbReference>
<evidence type="ECO:0000256" key="4">
    <source>
        <dbReference type="ARBA" id="ARBA00023136"/>
    </source>
</evidence>
<feature type="transmembrane region" description="Helical" evidence="6">
    <location>
        <begin position="176"/>
        <end position="195"/>
    </location>
</feature>
<protein>
    <recommendedName>
        <fullName evidence="10">G-protein coupled receptors family 1 profile domain-containing protein</fullName>
    </recommendedName>
</protein>
<evidence type="ECO:0000256" key="3">
    <source>
        <dbReference type="ARBA" id="ARBA00022989"/>
    </source>
</evidence>
<keyword evidence="8" id="KW-1185">Reference proteome</keyword>
<feature type="transmembrane region" description="Helical" evidence="6">
    <location>
        <begin position="140"/>
        <end position="164"/>
    </location>
</feature>
<feature type="transmembrane region" description="Helical" evidence="6">
    <location>
        <begin position="304"/>
        <end position="324"/>
    </location>
</feature>
<proteinExistence type="predicted"/>
<feature type="compositionally biased region" description="Polar residues" evidence="5">
    <location>
        <begin position="394"/>
        <end position="403"/>
    </location>
</feature>
<gene>
    <name evidence="7 9" type="ORF">P152DRAFT_451526</name>
</gene>
<evidence type="ECO:0000256" key="2">
    <source>
        <dbReference type="ARBA" id="ARBA00022692"/>
    </source>
</evidence>
<reference evidence="9" key="3">
    <citation type="submission" date="2025-04" db="UniProtKB">
        <authorList>
            <consortium name="RefSeq"/>
        </authorList>
    </citation>
    <scope>IDENTIFICATION</scope>
    <source>
        <strain evidence="9">CBS 781.70</strain>
    </source>
</reference>
<feature type="region of interest" description="Disordered" evidence="5">
    <location>
        <begin position="495"/>
        <end position="524"/>
    </location>
</feature>
<dbReference type="GO" id="GO:0007189">
    <property type="term" value="P:adenylate cyclase-activating G protein-coupled receptor signaling pathway"/>
    <property type="evidence" value="ECO:0007669"/>
    <property type="project" value="TreeGrafter"/>
</dbReference>
<feature type="compositionally biased region" description="Low complexity" evidence="5">
    <location>
        <begin position="342"/>
        <end position="352"/>
    </location>
</feature>
<evidence type="ECO:0000256" key="6">
    <source>
        <dbReference type="SAM" id="Phobius"/>
    </source>
</evidence>
<feature type="region of interest" description="Disordered" evidence="5">
    <location>
        <begin position="337"/>
        <end position="412"/>
    </location>
</feature>
<feature type="transmembrane region" description="Helical" evidence="6">
    <location>
        <begin position="52"/>
        <end position="78"/>
    </location>
</feature>
<feature type="transmembrane region" description="Helical" evidence="6">
    <location>
        <begin position="227"/>
        <end position="249"/>
    </location>
</feature>
<dbReference type="GeneID" id="54418804"/>
<evidence type="ECO:0000313" key="8">
    <source>
        <dbReference type="Proteomes" id="UP000504638"/>
    </source>
</evidence>
<evidence type="ECO:0000313" key="9">
    <source>
        <dbReference type="RefSeq" id="XP_033531493.1"/>
    </source>
</evidence>